<dbReference type="SMART" id="SM00220">
    <property type="entry name" value="S_TKc"/>
    <property type="match status" value="1"/>
</dbReference>
<dbReference type="InterPro" id="IPR011009">
    <property type="entry name" value="Kinase-like_dom_sf"/>
</dbReference>
<dbReference type="PROSITE" id="PS50275">
    <property type="entry name" value="SAC"/>
    <property type="match status" value="1"/>
</dbReference>
<evidence type="ECO:0000256" key="14">
    <source>
        <dbReference type="ARBA" id="ARBA00057837"/>
    </source>
</evidence>
<comment type="catalytic activity">
    <reaction evidence="9">
        <text>a 1,2-diacyl-sn-glycero-3-phospho-(1D-myo-inositol-3-phosphate) + H2O = a 1,2-diacyl-sn-glycero-3-phospho-(1D-myo-inositol) + phosphate</text>
        <dbReference type="Rhea" id="RHEA:12316"/>
        <dbReference type="ChEBI" id="CHEBI:15377"/>
        <dbReference type="ChEBI" id="CHEBI:43474"/>
        <dbReference type="ChEBI" id="CHEBI:57880"/>
        <dbReference type="ChEBI" id="CHEBI:58088"/>
        <dbReference type="EC" id="3.1.3.64"/>
    </reaction>
    <physiologicalReaction direction="left-to-right" evidence="9">
        <dbReference type="Rhea" id="RHEA:12317"/>
    </physiologicalReaction>
</comment>
<dbReference type="GO" id="GO:0005783">
    <property type="term" value="C:endoplasmic reticulum"/>
    <property type="evidence" value="ECO:0007669"/>
    <property type="project" value="TreeGrafter"/>
</dbReference>
<dbReference type="EMBL" id="CAKKLH010000290">
    <property type="protein sequence ID" value="CAH0109101.1"/>
    <property type="molecule type" value="Genomic_DNA"/>
</dbReference>
<dbReference type="EC" id="3.1.3.64" evidence="3"/>
<keyword evidence="5" id="KW-0808">Transferase</keyword>
<name>A0A8J2RT61_9CRUS</name>
<evidence type="ECO:0000256" key="2">
    <source>
        <dbReference type="ARBA" id="ARBA00012513"/>
    </source>
</evidence>
<dbReference type="GO" id="GO:0046856">
    <property type="term" value="P:phosphatidylinositol dephosphorylation"/>
    <property type="evidence" value="ECO:0007669"/>
    <property type="project" value="TreeGrafter"/>
</dbReference>
<dbReference type="InterPro" id="IPR000719">
    <property type="entry name" value="Prot_kinase_dom"/>
</dbReference>
<dbReference type="Proteomes" id="UP000789390">
    <property type="component" value="Unassembled WGS sequence"/>
</dbReference>
<feature type="domain" description="Protein kinase" evidence="17">
    <location>
        <begin position="37"/>
        <end position="322"/>
    </location>
</feature>
<keyword evidence="20" id="KW-1185">Reference proteome</keyword>
<evidence type="ECO:0000256" key="4">
    <source>
        <dbReference type="ARBA" id="ARBA00022527"/>
    </source>
</evidence>
<dbReference type="GO" id="GO:0043812">
    <property type="term" value="F:phosphatidylinositol-4-phosphate phosphatase activity"/>
    <property type="evidence" value="ECO:0007669"/>
    <property type="project" value="TreeGrafter"/>
</dbReference>
<dbReference type="GO" id="GO:0005524">
    <property type="term" value="F:ATP binding"/>
    <property type="evidence" value="ECO:0007669"/>
    <property type="project" value="UniProtKB-UniRule"/>
</dbReference>
<evidence type="ECO:0000256" key="6">
    <source>
        <dbReference type="ARBA" id="ARBA00022741"/>
    </source>
</evidence>
<accession>A0A8J2RT61</accession>
<sequence length="874" mass="102082">MPLASQARVYADVNLHRAREYWDYESHVIEWGEQDDYQLVRKLGRGKYSEVFEAINVVTNEKCVVKILKPVKKKKIKREIKILENLRGGTNIITLQAVVKDPVSRTPALIFEHVNNTDFKLLYQTLTDYDIRFYLYELLKALDYCHSMGIMHRDVKPHNVMIDHENRKLRLIDWGLAEFYHPGQEYNVRVASRYFKGPELLVDYQMYDYSLDMWSLGCMLASMIFRKEPFFHGHDNYDQLVRIAKVLGTEELFEYLDKYQIELDPRFNDILGRHSRKRWERFVHSENQHLISPEALDFLDKLLRYDHQERLTAREAMDHPYFYPIVKEQNRLASLSTSPTLLPPGTSVGGGEHETPDQFFIEPSQNPTNILVIDRLNHEFSLVDGRKHVPSTARSRSIFGIVGTIRLLAGPYLVVITKCSKAGMVNGQDIWKVDETEIIPFARTFLHLNEEQLADNKVYTAMIEHVLNIPHLYFSYTYDLTHSLQRLHNTMPEFLQIPLHERADERFVWNRHLIRDLISQPEMAKFVLPVMLGFVQTHHVTVNRKKLLYTLISRRCCYRAGTRFFMRGVDQEGQVANYVETEQIIEYQGDKCSFIQTRGSIPIFWSQLPTLKYKPKPEAVQGANHLEGLSRHFDFQVLNYGKQVILNLIDQKGAEGKLEKAFSDVINSFRSPFVKYEAFDFHHECRKMRYDRLSILLDRVSAEQEEYVYFMLLKDGTVVRQQDGVFRTNCIDCLDRTNVLQSLLARRNLQQVFLKFGILSEGQRVEDQQDFESLFKNIWADHADVISTQYSGTGALKTDFTRLGKRTKAGLLRDGVNSLVRYYKNNFADGFRQDAIDLFIGNYVVQEGRLAPRIDRGWKYLLLPGIWCIAASMN</sequence>
<dbReference type="PROSITE" id="PS50011">
    <property type="entry name" value="PROTEIN_KINASE_DOM"/>
    <property type="match status" value="1"/>
</dbReference>
<keyword evidence="6 16" id="KW-0547">Nucleotide-binding</keyword>
<evidence type="ECO:0000256" key="12">
    <source>
        <dbReference type="ARBA" id="ARBA00041396"/>
    </source>
</evidence>
<protein>
    <recommendedName>
        <fullName evidence="15">Casein kinase II subunit alpha</fullName>
        <ecNumber evidence="2">2.7.11.1</ecNumber>
        <ecNumber evidence="3">3.1.3.64</ecNumber>
    </recommendedName>
    <alternativeName>
        <fullName evidence="11">Phosphatidylinositol-3-phosphatase SAC1</fullName>
    </alternativeName>
    <alternativeName>
        <fullName evidence="13">Phosphatidylinositol-4-phosphate phosphatase</fullName>
    </alternativeName>
    <alternativeName>
        <fullName evidence="12">Suppressor of actin mutations 1-like protein</fullName>
    </alternativeName>
</protein>
<gene>
    <name evidence="19" type="ORF">DGAL_LOCUS12563</name>
</gene>
<proteinExistence type="predicted"/>
<evidence type="ECO:0000256" key="3">
    <source>
        <dbReference type="ARBA" id="ARBA00013038"/>
    </source>
</evidence>
<evidence type="ECO:0000256" key="16">
    <source>
        <dbReference type="PROSITE-ProRule" id="PRU10141"/>
    </source>
</evidence>
<dbReference type="PANTHER" id="PTHR45662:SF2">
    <property type="entry name" value="PHOSPHATIDYLINOSITOL-3-PHOSPHATASE SAC1"/>
    <property type="match status" value="1"/>
</dbReference>
<keyword evidence="8 16" id="KW-0067">ATP-binding</keyword>
<dbReference type="OrthoDB" id="405996at2759"/>
<comment type="function">
    <text evidence="14">Casein kinases are operationally defined by their preferential utilization of acidic proteins such as caseins as substrates. The alpha chain contains the catalytic site. May participate in Wnt signaling.</text>
</comment>
<evidence type="ECO:0000256" key="10">
    <source>
        <dbReference type="ARBA" id="ARBA00036807"/>
    </source>
</evidence>
<dbReference type="GO" id="GO:0004674">
    <property type="term" value="F:protein serine/threonine kinase activity"/>
    <property type="evidence" value="ECO:0007669"/>
    <property type="project" value="UniProtKB-KW"/>
</dbReference>
<dbReference type="InterPro" id="IPR002013">
    <property type="entry name" value="SAC_dom"/>
</dbReference>
<dbReference type="AlphaFoldDB" id="A0A8J2RT61"/>
<dbReference type="CDD" id="cd14132">
    <property type="entry name" value="STKc_CK2_alpha"/>
    <property type="match status" value="1"/>
</dbReference>
<dbReference type="PROSITE" id="PS00107">
    <property type="entry name" value="PROTEIN_KINASE_ATP"/>
    <property type="match status" value="1"/>
</dbReference>
<evidence type="ECO:0000313" key="19">
    <source>
        <dbReference type="EMBL" id="CAH0109101.1"/>
    </source>
</evidence>
<evidence type="ECO:0000256" key="13">
    <source>
        <dbReference type="ARBA" id="ARBA00041911"/>
    </source>
</evidence>
<evidence type="ECO:0000256" key="7">
    <source>
        <dbReference type="ARBA" id="ARBA00022777"/>
    </source>
</evidence>
<dbReference type="EC" id="2.7.11.1" evidence="2"/>
<evidence type="ECO:0000256" key="11">
    <source>
        <dbReference type="ARBA" id="ARBA00040795"/>
    </source>
</evidence>
<reference evidence="19" key="1">
    <citation type="submission" date="2021-11" db="EMBL/GenBank/DDBJ databases">
        <authorList>
            <person name="Schell T."/>
        </authorList>
    </citation>
    <scope>NUCLEOTIDE SEQUENCE</scope>
    <source>
        <strain evidence="19">M5</strain>
    </source>
</reference>
<dbReference type="Pfam" id="PF00069">
    <property type="entry name" value="Pkinase"/>
    <property type="match status" value="1"/>
</dbReference>
<dbReference type="InterPro" id="IPR017441">
    <property type="entry name" value="Protein_kinase_ATP_BS"/>
</dbReference>
<evidence type="ECO:0000256" key="5">
    <source>
        <dbReference type="ARBA" id="ARBA00022679"/>
    </source>
</evidence>
<dbReference type="SUPFAM" id="SSF56112">
    <property type="entry name" value="Protein kinase-like (PK-like)"/>
    <property type="match status" value="1"/>
</dbReference>
<dbReference type="GO" id="GO:0004438">
    <property type="term" value="F:phosphatidylinositol-3-phosphate phosphatase activity"/>
    <property type="evidence" value="ECO:0007669"/>
    <property type="project" value="UniProtKB-EC"/>
</dbReference>
<comment type="caution">
    <text evidence="19">The sequence shown here is derived from an EMBL/GenBank/DDBJ whole genome shotgun (WGS) entry which is preliminary data.</text>
</comment>
<evidence type="ECO:0000256" key="1">
    <source>
        <dbReference type="ARBA" id="ARBA00011270"/>
    </source>
</evidence>
<dbReference type="PROSITE" id="PS00108">
    <property type="entry name" value="PROTEIN_KINASE_ST"/>
    <property type="match status" value="1"/>
</dbReference>
<dbReference type="PANTHER" id="PTHR45662">
    <property type="entry name" value="PHOSPHATIDYLINOSITIDE PHOSPHATASE SAC1"/>
    <property type="match status" value="1"/>
</dbReference>
<feature type="domain" description="SAC" evidence="18">
    <location>
        <begin position="463"/>
        <end position="792"/>
    </location>
</feature>
<dbReference type="InterPro" id="IPR045216">
    <property type="entry name" value="CK2_alpha"/>
</dbReference>
<dbReference type="Pfam" id="PF02383">
    <property type="entry name" value="Syja_N"/>
    <property type="match status" value="1"/>
</dbReference>
<evidence type="ECO:0000256" key="9">
    <source>
        <dbReference type="ARBA" id="ARBA00036631"/>
    </source>
</evidence>
<dbReference type="FunFam" id="1.10.510.10:FF:000059">
    <property type="entry name" value="Casein kinase II subunit alpha"/>
    <property type="match status" value="1"/>
</dbReference>
<evidence type="ECO:0000256" key="8">
    <source>
        <dbReference type="ARBA" id="ARBA00022840"/>
    </source>
</evidence>
<evidence type="ECO:0000259" key="18">
    <source>
        <dbReference type="PROSITE" id="PS50275"/>
    </source>
</evidence>
<dbReference type="Gene3D" id="3.30.200.20">
    <property type="entry name" value="Phosphorylase Kinase, domain 1"/>
    <property type="match status" value="1"/>
</dbReference>
<feature type="binding site" evidence="16">
    <location>
        <position position="66"/>
    </location>
    <ligand>
        <name>ATP</name>
        <dbReference type="ChEBI" id="CHEBI:30616"/>
    </ligand>
</feature>
<comment type="catalytic activity">
    <reaction evidence="10">
        <text>a 1,2-diacyl-sn-glycero-3-phospho-(1D-myo-inositol 4-phosphate) + H2O = a 1,2-diacyl-sn-glycero-3-phospho-(1D-myo-inositol) + phosphate</text>
        <dbReference type="Rhea" id="RHEA:55652"/>
        <dbReference type="ChEBI" id="CHEBI:15377"/>
        <dbReference type="ChEBI" id="CHEBI:43474"/>
        <dbReference type="ChEBI" id="CHEBI:57880"/>
        <dbReference type="ChEBI" id="CHEBI:58178"/>
    </reaction>
    <physiologicalReaction direction="left-to-right" evidence="10">
        <dbReference type="Rhea" id="RHEA:55653"/>
    </physiologicalReaction>
</comment>
<evidence type="ECO:0000259" key="17">
    <source>
        <dbReference type="PROSITE" id="PS50011"/>
    </source>
</evidence>
<dbReference type="FunFam" id="3.30.200.20:FF:000088">
    <property type="entry name" value="Casein kinase II subunit alpha"/>
    <property type="match status" value="1"/>
</dbReference>
<dbReference type="Gene3D" id="1.10.510.10">
    <property type="entry name" value="Transferase(Phosphotransferase) domain 1"/>
    <property type="match status" value="1"/>
</dbReference>
<organism evidence="19 20">
    <name type="scientific">Daphnia galeata</name>
    <dbReference type="NCBI Taxonomy" id="27404"/>
    <lineage>
        <taxon>Eukaryota</taxon>
        <taxon>Metazoa</taxon>
        <taxon>Ecdysozoa</taxon>
        <taxon>Arthropoda</taxon>
        <taxon>Crustacea</taxon>
        <taxon>Branchiopoda</taxon>
        <taxon>Diplostraca</taxon>
        <taxon>Cladocera</taxon>
        <taxon>Anomopoda</taxon>
        <taxon>Daphniidae</taxon>
        <taxon>Daphnia</taxon>
    </lineage>
</organism>
<dbReference type="InterPro" id="IPR008271">
    <property type="entry name" value="Ser/Thr_kinase_AS"/>
</dbReference>
<comment type="subunit">
    <text evidence="1">Tetramer of two alpha and two beta chains.</text>
</comment>
<evidence type="ECO:0000313" key="20">
    <source>
        <dbReference type="Proteomes" id="UP000789390"/>
    </source>
</evidence>
<evidence type="ECO:0000256" key="15">
    <source>
        <dbReference type="ARBA" id="ARBA00071078"/>
    </source>
</evidence>
<keyword evidence="7" id="KW-0418">Kinase</keyword>
<keyword evidence="4" id="KW-0723">Serine/threonine-protein kinase</keyword>